<accession>A0A5M9MQS6</accession>
<evidence type="ECO:0000313" key="2">
    <source>
        <dbReference type="Proteomes" id="UP000324241"/>
    </source>
</evidence>
<name>A0A5M9MQS6_9EURO</name>
<evidence type="ECO:0000313" key="1">
    <source>
        <dbReference type="EMBL" id="KAA8649471.1"/>
    </source>
</evidence>
<organism evidence="1 2">
    <name type="scientific">Aspergillus tanneri</name>
    <dbReference type="NCBI Taxonomy" id="1220188"/>
    <lineage>
        <taxon>Eukaryota</taxon>
        <taxon>Fungi</taxon>
        <taxon>Dikarya</taxon>
        <taxon>Ascomycota</taxon>
        <taxon>Pezizomycotina</taxon>
        <taxon>Eurotiomycetes</taxon>
        <taxon>Eurotiomycetidae</taxon>
        <taxon>Eurotiales</taxon>
        <taxon>Aspergillaceae</taxon>
        <taxon>Aspergillus</taxon>
        <taxon>Aspergillus subgen. Circumdati</taxon>
    </lineage>
</organism>
<dbReference type="EMBL" id="QUQM01000001">
    <property type="protein sequence ID" value="KAA8649471.1"/>
    <property type="molecule type" value="Genomic_DNA"/>
</dbReference>
<dbReference type="GeneID" id="54324844"/>
<protein>
    <submittedName>
        <fullName evidence="1">Uncharacterized protein</fullName>
    </submittedName>
</protein>
<sequence>MAICHCPREYHLLSATRDSPLGIWPTSGYPVDFDSDSNRATRPLDLDHPEPSGLDDRVQSVCCLRSSRRSRYRPHGKDRNLLPLWLAAYLLSEHIADTHRLIPHPLGNAAVVAWGPRMRTFPPPW</sequence>
<comment type="caution">
    <text evidence="1">The sequence shown here is derived from an EMBL/GenBank/DDBJ whole genome shotgun (WGS) entry which is preliminary data.</text>
</comment>
<dbReference type="RefSeq" id="XP_033428832.1">
    <property type="nucleotide sequence ID" value="XM_033566837.1"/>
</dbReference>
<reference evidence="1 2" key="1">
    <citation type="submission" date="2019-08" db="EMBL/GenBank/DDBJ databases">
        <title>The genome sequence of a newly discovered highly antifungal drug resistant Aspergillus species, Aspergillus tanneri NIH 1004.</title>
        <authorList>
            <person name="Mounaud S."/>
            <person name="Singh I."/>
            <person name="Joardar V."/>
            <person name="Pakala S."/>
            <person name="Pakala S."/>
            <person name="Venepally P."/>
            <person name="Chung J.K."/>
            <person name="Losada L."/>
            <person name="Nierman W.C."/>
        </authorList>
    </citation>
    <scope>NUCLEOTIDE SEQUENCE [LARGE SCALE GENOMIC DNA]</scope>
    <source>
        <strain evidence="1 2">NIH1004</strain>
    </source>
</reference>
<dbReference type="Proteomes" id="UP000324241">
    <property type="component" value="Unassembled WGS sequence"/>
</dbReference>
<proteinExistence type="predicted"/>
<gene>
    <name evidence="1" type="ORF">ATNIH1004_002142</name>
</gene>
<dbReference type="AlphaFoldDB" id="A0A5M9MQS6"/>